<dbReference type="Proteomes" id="UP000245207">
    <property type="component" value="Unassembled WGS sequence"/>
</dbReference>
<keyword evidence="1" id="KW-0808">Transferase</keyword>
<dbReference type="PANTHER" id="PTHR48050">
    <property type="entry name" value="STEROL 3-BETA-GLUCOSYLTRANSFERASE"/>
    <property type="match status" value="1"/>
</dbReference>
<dbReference type="GO" id="GO:0016740">
    <property type="term" value="F:transferase activity"/>
    <property type="evidence" value="ECO:0007669"/>
    <property type="project" value="UniProtKB-KW"/>
</dbReference>
<sequence>MHWMWPLFTDDWETWRATKLQLSPLPFTDTVTSNPVWHSRPSSPLLLYGFSKEAVECPGYWPSSVHLCGF</sequence>
<proteinExistence type="predicted"/>
<organism evidence="1 2">
    <name type="scientific">Artemisia annua</name>
    <name type="common">Sweet wormwood</name>
    <dbReference type="NCBI Taxonomy" id="35608"/>
    <lineage>
        <taxon>Eukaryota</taxon>
        <taxon>Viridiplantae</taxon>
        <taxon>Streptophyta</taxon>
        <taxon>Embryophyta</taxon>
        <taxon>Tracheophyta</taxon>
        <taxon>Spermatophyta</taxon>
        <taxon>Magnoliopsida</taxon>
        <taxon>eudicotyledons</taxon>
        <taxon>Gunneridae</taxon>
        <taxon>Pentapetalae</taxon>
        <taxon>asterids</taxon>
        <taxon>campanulids</taxon>
        <taxon>Asterales</taxon>
        <taxon>Asteraceae</taxon>
        <taxon>Asteroideae</taxon>
        <taxon>Anthemideae</taxon>
        <taxon>Artemisiinae</taxon>
        <taxon>Artemisia</taxon>
    </lineage>
</organism>
<gene>
    <name evidence="1" type="ORF">CTI12_AA285310</name>
</gene>
<evidence type="ECO:0000313" key="2">
    <source>
        <dbReference type="Proteomes" id="UP000245207"/>
    </source>
</evidence>
<protein>
    <submittedName>
        <fullName evidence="1">UDP-glucuronosyl/UDP-glucosyltransferase</fullName>
    </submittedName>
</protein>
<name>A0A2U1NC44_ARTAN</name>
<accession>A0A2U1NC44</accession>
<keyword evidence="2" id="KW-1185">Reference proteome</keyword>
<dbReference type="EMBL" id="PKPP01003138">
    <property type="protein sequence ID" value="PWA71085.1"/>
    <property type="molecule type" value="Genomic_DNA"/>
</dbReference>
<dbReference type="InterPro" id="IPR050426">
    <property type="entry name" value="Glycosyltransferase_28"/>
</dbReference>
<reference evidence="1 2" key="1">
    <citation type="journal article" date="2018" name="Mol. Plant">
        <title>The genome of Artemisia annua provides insight into the evolution of Asteraceae family and artemisinin biosynthesis.</title>
        <authorList>
            <person name="Shen Q."/>
            <person name="Zhang L."/>
            <person name="Liao Z."/>
            <person name="Wang S."/>
            <person name="Yan T."/>
            <person name="Shi P."/>
            <person name="Liu M."/>
            <person name="Fu X."/>
            <person name="Pan Q."/>
            <person name="Wang Y."/>
            <person name="Lv Z."/>
            <person name="Lu X."/>
            <person name="Zhang F."/>
            <person name="Jiang W."/>
            <person name="Ma Y."/>
            <person name="Chen M."/>
            <person name="Hao X."/>
            <person name="Li L."/>
            <person name="Tang Y."/>
            <person name="Lv G."/>
            <person name="Zhou Y."/>
            <person name="Sun X."/>
            <person name="Brodelius P.E."/>
            <person name="Rose J.K.C."/>
            <person name="Tang K."/>
        </authorList>
    </citation>
    <scope>NUCLEOTIDE SEQUENCE [LARGE SCALE GENOMIC DNA]</scope>
    <source>
        <strain evidence="2">cv. Huhao1</strain>
        <tissue evidence="1">Leaf</tissue>
    </source>
</reference>
<dbReference type="STRING" id="35608.A0A2U1NC44"/>
<comment type="caution">
    <text evidence="1">The sequence shown here is derived from an EMBL/GenBank/DDBJ whole genome shotgun (WGS) entry which is preliminary data.</text>
</comment>
<dbReference type="OrthoDB" id="5835829at2759"/>
<evidence type="ECO:0000313" key="1">
    <source>
        <dbReference type="EMBL" id="PWA71085.1"/>
    </source>
</evidence>
<dbReference type="AlphaFoldDB" id="A0A2U1NC44"/>
<dbReference type="PANTHER" id="PTHR48050:SF11">
    <property type="entry name" value="GLYCOSYLTRANSFERASE"/>
    <property type="match status" value="1"/>
</dbReference>